<feature type="region of interest" description="Disordered" evidence="1">
    <location>
        <begin position="232"/>
        <end position="252"/>
    </location>
</feature>
<keyword evidence="2" id="KW-0812">Transmembrane</keyword>
<dbReference type="EMBL" id="CALNXK010000015">
    <property type="protein sequence ID" value="CAH3046862.1"/>
    <property type="molecule type" value="Genomic_DNA"/>
</dbReference>
<protein>
    <submittedName>
        <fullName evidence="3">Uncharacterized protein</fullName>
    </submittedName>
</protein>
<evidence type="ECO:0000313" key="4">
    <source>
        <dbReference type="Proteomes" id="UP001159405"/>
    </source>
</evidence>
<name>A0ABN8NAM1_9CNID</name>
<keyword evidence="2" id="KW-1133">Transmembrane helix</keyword>
<proteinExistence type="predicted"/>
<evidence type="ECO:0000256" key="1">
    <source>
        <dbReference type="SAM" id="MobiDB-lite"/>
    </source>
</evidence>
<feature type="transmembrane region" description="Helical" evidence="2">
    <location>
        <begin position="69"/>
        <end position="91"/>
    </location>
</feature>
<evidence type="ECO:0000256" key="2">
    <source>
        <dbReference type="SAM" id="Phobius"/>
    </source>
</evidence>
<reference evidence="3 4" key="1">
    <citation type="submission" date="2022-05" db="EMBL/GenBank/DDBJ databases">
        <authorList>
            <consortium name="Genoscope - CEA"/>
            <person name="William W."/>
        </authorList>
    </citation>
    <scope>NUCLEOTIDE SEQUENCE [LARGE SCALE GENOMIC DNA]</scope>
</reference>
<feature type="non-terminal residue" evidence="3">
    <location>
        <position position="252"/>
    </location>
</feature>
<sequence length="252" mass="28784">MQKKDNKYGKMVREMDCIHLRGWINRRSTEAQSRHINWFGFFSFEEVDIWGRSSLPTNFSWLLFKQIEIFCGILTLVLGIDSVAFFLFPFFTNINRALTSGGTRTRLGAHHLGKVMFKSSQPRPCWAVEALPLRSGQQRQALIKYSYLQYLCCLLCNPTTRVNQIKDSDTELTHKSRIFAMRRTQESVFFVVSSVADDLTKLVLIVLMNLFLQIAGKIANIAKIRTRKSFVPHGKSGPKSSTMRGLLARAPG</sequence>
<keyword evidence="4" id="KW-1185">Reference proteome</keyword>
<gene>
    <name evidence="3" type="ORF">PLOB_00009815</name>
</gene>
<organism evidence="3 4">
    <name type="scientific">Porites lobata</name>
    <dbReference type="NCBI Taxonomy" id="104759"/>
    <lineage>
        <taxon>Eukaryota</taxon>
        <taxon>Metazoa</taxon>
        <taxon>Cnidaria</taxon>
        <taxon>Anthozoa</taxon>
        <taxon>Hexacorallia</taxon>
        <taxon>Scleractinia</taxon>
        <taxon>Fungiina</taxon>
        <taxon>Poritidae</taxon>
        <taxon>Porites</taxon>
    </lineage>
</organism>
<keyword evidence="2" id="KW-0472">Membrane</keyword>
<accession>A0ABN8NAM1</accession>
<dbReference type="Proteomes" id="UP001159405">
    <property type="component" value="Unassembled WGS sequence"/>
</dbReference>
<evidence type="ECO:0000313" key="3">
    <source>
        <dbReference type="EMBL" id="CAH3046862.1"/>
    </source>
</evidence>
<comment type="caution">
    <text evidence="3">The sequence shown here is derived from an EMBL/GenBank/DDBJ whole genome shotgun (WGS) entry which is preliminary data.</text>
</comment>